<dbReference type="RefSeq" id="XP_041231410.1">
    <property type="nucleotide sequence ID" value="XM_041360441.1"/>
</dbReference>
<name>A0AAD4HQ07_9AGAM</name>
<reference evidence="12" key="1">
    <citation type="journal article" date="2020" name="New Phytol.">
        <title>Comparative genomics reveals dynamic genome evolution in host specialist ectomycorrhizal fungi.</title>
        <authorList>
            <person name="Lofgren L.A."/>
            <person name="Nguyen N.H."/>
            <person name="Vilgalys R."/>
            <person name="Ruytinx J."/>
            <person name="Liao H.L."/>
            <person name="Branco S."/>
            <person name="Kuo A."/>
            <person name="LaButti K."/>
            <person name="Lipzen A."/>
            <person name="Andreopoulos W."/>
            <person name="Pangilinan J."/>
            <person name="Riley R."/>
            <person name="Hundley H."/>
            <person name="Na H."/>
            <person name="Barry K."/>
            <person name="Grigoriev I.V."/>
            <person name="Stajich J.E."/>
            <person name="Kennedy P.G."/>
        </authorList>
    </citation>
    <scope>NUCLEOTIDE SEQUENCE</scope>
    <source>
        <strain evidence="12">FC203</strain>
    </source>
</reference>
<keyword evidence="2" id="KW-0158">Chromosome</keyword>
<feature type="domain" description="Post-SET" evidence="11">
    <location>
        <begin position="557"/>
        <end position="573"/>
    </location>
</feature>
<keyword evidence="4" id="KW-0808">Transferase</keyword>
<dbReference type="InterPro" id="IPR050973">
    <property type="entry name" value="H3K9_Histone-Lys_N-MTase"/>
</dbReference>
<dbReference type="PANTHER" id="PTHR46223">
    <property type="entry name" value="HISTONE-LYSINE N-METHYLTRANSFERASE SUV39H"/>
    <property type="match status" value="1"/>
</dbReference>
<dbReference type="EMBL" id="JABBWK010000006">
    <property type="protein sequence ID" value="KAG1905835.1"/>
    <property type="molecule type" value="Genomic_DNA"/>
</dbReference>
<comment type="caution">
    <text evidence="12">The sequence shown here is derived from an EMBL/GenBank/DDBJ whole genome shotgun (WGS) entry which is preliminary data.</text>
</comment>
<feature type="domain" description="SET" evidence="9">
    <location>
        <begin position="409"/>
        <end position="536"/>
    </location>
</feature>
<keyword evidence="7" id="KW-0862">Zinc</keyword>
<sequence>MYDDMWKRSPSPEESWSDAEGGNENGEWPIKGVVGEEVDPDGTSRYEVRWGNWSRKDGTNTTWQTDITDRSDLINIWKKFQDNKRNVLAQDSLDMEVSWPDDAVHKRFTSLRAQAYEEKKRKRLDKPSAADWDQEIERARRHADEPDAEDGNAASRLRVRRNTPRSTPSSDIPRLSSVKRIRGPTPPNPLFRRGASARKRSPSIGDDTFRSLMFNLSTSTVESPRAISKGVIEKSKNVNTNHSSKFGQASTSKPAPSAMKGDVIFVRPAKPLRGRALLQSNWNQAAQEAGAADIRISNEIVDGDIGQHLHEFKYMERSYHFDNDDLQSIFDVDPGAFLACTCTSCQRASQCDCQTESEVTNERGHKLYAYSGGLFAFRIPQGVEVIECNKYCRCDPLCSNRVAQKPRDIPIEIFKTKQCGWGARCPIALPKGKVLGIYTGTLIRREDVDNLPPEHIGYVFDLDGTEVRGQHNEGDKFSVDSHDCGNWTRFVNHSCSPSMKVYSVVFDTIREVHMPYVAFVAARDIPAAEELTIDYEPSAAEEMVEGTGKQKRKMSPTALLCKCSAKRCRGWIKQ</sequence>
<dbReference type="InterPro" id="IPR001214">
    <property type="entry name" value="SET_dom"/>
</dbReference>
<evidence type="ECO:0000256" key="5">
    <source>
        <dbReference type="ARBA" id="ARBA00022691"/>
    </source>
</evidence>
<evidence type="ECO:0000256" key="3">
    <source>
        <dbReference type="ARBA" id="ARBA00022603"/>
    </source>
</evidence>
<protein>
    <recommendedName>
        <fullName evidence="14">SET domain-containing protein</fullName>
    </recommendedName>
</protein>
<gene>
    <name evidence="12" type="ORF">F5891DRAFT_1006792</name>
</gene>
<dbReference type="Pfam" id="PF05033">
    <property type="entry name" value="Pre-SET"/>
    <property type="match status" value="1"/>
</dbReference>
<keyword evidence="5" id="KW-0949">S-adenosyl-L-methionine</keyword>
<dbReference type="InterPro" id="IPR007728">
    <property type="entry name" value="Pre-SET_dom"/>
</dbReference>
<proteinExistence type="predicted"/>
<evidence type="ECO:0000259" key="11">
    <source>
        <dbReference type="PROSITE" id="PS50868"/>
    </source>
</evidence>
<evidence type="ECO:0000256" key="7">
    <source>
        <dbReference type="ARBA" id="ARBA00022833"/>
    </source>
</evidence>
<feature type="compositionally biased region" description="Polar residues" evidence="8">
    <location>
        <begin position="239"/>
        <end position="254"/>
    </location>
</feature>
<evidence type="ECO:0000259" key="10">
    <source>
        <dbReference type="PROSITE" id="PS50867"/>
    </source>
</evidence>
<dbReference type="GO" id="GO:0032259">
    <property type="term" value="P:methylation"/>
    <property type="evidence" value="ECO:0007669"/>
    <property type="project" value="UniProtKB-KW"/>
</dbReference>
<evidence type="ECO:0000256" key="6">
    <source>
        <dbReference type="ARBA" id="ARBA00022723"/>
    </source>
</evidence>
<dbReference type="Gene3D" id="2.170.270.10">
    <property type="entry name" value="SET domain"/>
    <property type="match status" value="1"/>
</dbReference>
<evidence type="ECO:0000256" key="1">
    <source>
        <dbReference type="ARBA" id="ARBA00004286"/>
    </source>
</evidence>
<dbReference type="AlphaFoldDB" id="A0AAD4HQ07"/>
<dbReference type="Pfam" id="PF00856">
    <property type="entry name" value="SET"/>
    <property type="match status" value="1"/>
</dbReference>
<comment type="subcellular location">
    <subcellularLocation>
        <location evidence="1">Chromosome</location>
    </subcellularLocation>
</comment>
<keyword evidence="3" id="KW-0489">Methyltransferase</keyword>
<dbReference type="PANTHER" id="PTHR46223:SF3">
    <property type="entry name" value="HISTONE-LYSINE N-METHYLTRANSFERASE SET-23"/>
    <property type="match status" value="1"/>
</dbReference>
<dbReference type="PROSITE" id="PS50868">
    <property type="entry name" value="POST_SET"/>
    <property type="match status" value="1"/>
</dbReference>
<dbReference type="SUPFAM" id="SSF82199">
    <property type="entry name" value="SET domain"/>
    <property type="match status" value="1"/>
</dbReference>
<dbReference type="SMART" id="SM00317">
    <property type="entry name" value="SET"/>
    <property type="match status" value="1"/>
</dbReference>
<dbReference type="PROSITE" id="PS50280">
    <property type="entry name" value="SET"/>
    <property type="match status" value="1"/>
</dbReference>
<dbReference type="InterPro" id="IPR003616">
    <property type="entry name" value="Post-SET_dom"/>
</dbReference>
<feature type="region of interest" description="Disordered" evidence="8">
    <location>
        <begin position="139"/>
        <end position="208"/>
    </location>
</feature>
<dbReference type="GO" id="GO:0008270">
    <property type="term" value="F:zinc ion binding"/>
    <property type="evidence" value="ECO:0007669"/>
    <property type="project" value="InterPro"/>
</dbReference>
<feature type="compositionally biased region" description="Basic and acidic residues" evidence="8">
    <location>
        <begin position="1"/>
        <end position="11"/>
    </location>
</feature>
<keyword evidence="13" id="KW-1185">Reference proteome</keyword>
<dbReference type="PROSITE" id="PS50867">
    <property type="entry name" value="PRE_SET"/>
    <property type="match status" value="1"/>
</dbReference>
<dbReference type="GeneID" id="64654739"/>
<evidence type="ECO:0000256" key="4">
    <source>
        <dbReference type="ARBA" id="ARBA00022679"/>
    </source>
</evidence>
<dbReference type="GO" id="GO:0005694">
    <property type="term" value="C:chromosome"/>
    <property type="evidence" value="ECO:0007669"/>
    <property type="project" value="UniProtKB-SubCell"/>
</dbReference>
<evidence type="ECO:0000313" key="13">
    <source>
        <dbReference type="Proteomes" id="UP001195769"/>
    </source>
</evidence>
<organism evidence="12 13">
    <name type="scientific">Suillus fuscotomentosus</name>
    <dbReference type="NCBI Taxonomy" id="1912939"/>
    <lineage>
        <taxon>Eukaryota</taxon>
        <taxon>Fungi</taxon>
        <taxon>Dikarya</taxon>
        <taxon>Basidiomycota</taxon>
        <taxon>Agaricomycotina</taxon>
        <taxon>Agaricomycetes</taxon>
        <taxon>Agaricomycetidae</taxon>
        <taxon>Boletales</taxon>
        <taxon>Suillineae</taxon>
        <taxon>Suillaceae</taxon>
        <taxon>Suillus</taxon>
    </lineage>
</organism>
<evidence type="ECO:0008006" key="14">
    <source>
        <dbReference type="Google" id="ProtNLM"/>
    </source>
</evidence>
<evidence type="ECO:0000256" key="8">
    <source>
        <dbReference type="SAM" id="MobiDB-lite"/>
    </source>
</evidence>
<accession>A0AAD4HQ07</accession>
<feature type="domain" description="Pre-SET" evidence="10">
    <location>
        <begin position="338"/>
        <end position="406"/>
    </location>
</feature>
<keyword evidence="6" id="KW-0479">Metal-binding</keyword>
<evidence type="ECO:0000259" key="9">
    <source>
        <dbReference type="PROSITE" id="PS50280"/>
    </source>
</evidence>
<dbReference type="GO" id="GO:0005634">
    <property type="term" value="C:nucleus"/>
    <property type="evidence" value="ECO:0007669"/>
    <property type="project" value="InterPro"/>
</dbReference>
<evidence type="ECO:0000313" key="12">
    <source>
        <dbReference type="EMBL" id="KAG1905835.1"/>
    </source>
</evidence>
<dbReference type="GO" id="GO:0042054">
    <property type="term" value="F:histone methyltransferase activity"/>
    <property type="evidence" value="ECO:0007669"/>
    <property type="project" value="InterPro"/>
</dbReference>
<dbReference type="InterPro" id="IPR046341">
    <property type="entry name" value="SET_dom_sf"/>
</dbReference>
<dbReference type="Proteomes" id="UP001195769">
    <property type="component" value="Unassembled WGS sequence"/>
</dbReference>
<evidence type="ECO:0000256" key="2">
    <source>
        <dbReference type="ARBA" id="ARBA00022454"/>
    </source>
</evidence>
<feature type="region of interest" description="Disordered" evidence="8">
    <location>
        <begin position="1"/>
        <end position="45"/>
    </location>
</feature>
<feature type="region of interest" description="Disordered" evidence="8">
    <location>
        <begin position="239"/>
        <end position="258"/>
    </location>
</feature>